<proteinExistence type="predicted"/>
<dbReference type="EMBL" id="JANAWD010000337">
    <property type="protein sequence ID" value="KAJ3481132.1"/>
    <property type="molecule type" value="Genomic_DNA"/>
</dbReference>
<sequence length="71" mass="8099">MSPVAQETKSVANTKDGRSEGRMQKYQDFWDSELKKEEKVHTANRLEHYAEVINGAHLLSLFFGFVKLISG</sequence>
<organism evidence="2 3">
    <name type="scientific">Meripilus lineatus</name>
    <dbReference type="NCBI Taxonomy" id="2056292"/>
    <lineage>
        <taxon>Eukaryota</taxon>
        <taxon>Fungi</taxon>
        <taxon>Dikarya</taxon>
        <taxon>Basidiomycota</taxon>
        <taxon>Agaricomycotina</taxon>
        <taxon>Agaricomycetes</taxon>
        <taxon>Polyporales</taxon>
        <taxon>Meripilaceae</taxon>
        <taxon>Meripilus</taxon>
    </lineage>
</organism>
<evidence type="ECO:0000256" key="1">
    <source>
        <dbReference type="SAM" id="MobiDB-lite"/>
    </source>
</evidence>
<evidence type="ECO:0000313" key="2">
    <source>
        <dbReference type="EMBL" id="KAJ3481132.1"/>
    </source>
</evidence>
<feature type="compositionally biased region" description="Polar residues" evidence="1">
    <location>
        <begin position="1"/>
        <end position="13"/>
    </location>
</feature>
<gene>
    <name evidence="2" type="ORF">NLI96_g7870</name>
</gene>
<comment type="caution">
    <text evidence="2">The sequence shown here is derived from an EMBL/GenBank/DDBJ whole genome shotgun (WGS) entry which is preliminary data.</text>
</comment>
<keyword evidence="3" id="KW-1185">Reference proteome</keyword>
<protein>
    <submittedName>
        <fullName evidence="2">Uncharacterized protein</fullName>
    </submittedName>
</protein>
<reference evidence="2" key="1">
    <citation type="submission" date="2022-07" db="EMBL/GenBank/DDBJ databases">
        <title>Genome Sequence of Physisporinus lineatus.</title>
        <authorList>
            <person name="Buettner E."/>
        </authorList>
    </citation>
    <scope>NUCLEOTIDE SEQUENCE</scope>
    <source>
        <strain evidence="2">VT162</strain>
    </source>
</reference>
<accession>A0AAD5YCJ4</accession>
<evidence type="ECO:0000313" key="3">
    <source>
        <dbReference type="Proteomes" id="UP001212997"/>
    </source>
</evidence>
<dbReference type="AlphaFoldDB" id="A0AAD5YCJ4"/>
<dbReference type="Proteomes" id="UP001212997">
    <property type="component" value="Unassembled WGS sequence"/>
</dbReference>
<name>A0AAD5YCJ4_9APHY</name>
<feature type="region of interest" description="Disordered" evidence="1">
    <location>
        <begin position="1"/>
        <end position="23"/>
    </location>
</feature>